<dbReference type="PANTHER" id="PTHR19241">
    <property type="entry name" value="ATP-BINDING CASSETTE TRANSPORTER"/>
    <property type="match status" value="1"/>
</dbReference>
<evidence type="ECO:0000256" key="3">
    <source>
        <dbReference type="ARBA" id="ARBA00022448"/>
    </source>
</evidence>
<dbReference type="Pfam" id="PF00005">
    <property type="entry name" value="ABC_tran"/>
    <property type="match status" value="2"/>
</dbReference>
<feature type="transmembrane region" description="Helical" evidence="10">
    <location>
        <begin position="1165"/>
        <end position="1185"/>
    </location>
</feature>
<dbReference type="GO" id="GO:0140359">
    <property type="term" value="F:ABC-type transporter activity"/>
    <property type="evidence" value="ECO:0007669"/>
    <property type="project" value="InterPro"/>
</dbReference>
<name>A0A9P6HKR4_9AGAM</name>
<sequence length="1458" mass="163685">MTDTPASNTSTLWQDRDIQDRVVVAQAEDDFSRVEQSLHTPKVAEKVVRRDSGSTDLEKGHDEDRRETFDLREYLTSSNDANSAAGIKHKHVGVTWEDLEVLGIGGQGNKIYVSTYADAVAELITFPFVVLRNVLQPILPMRLSQPPPVRTIIHKNSGILRPGEMVLVLGAPGSGCTTFLKVAANERGTYFDVTGDVRYAGISHSEMLKYYTGEVVYNQEDDIHIPTLTVGQTLDFALSTKAPGSTGRLPGVSKKEFSREVRDLLLRMLNISHTKSTLVGDEFVRGVSGGERKRVSIAEMMATRARVQSWDNSTRGLDASTALDFVKGLRIMTDVLGQTTFVSLYQAGEGIYDLFDKVMVLDHGRQVYFGPPSEARAYFEDLGFKSLPRQSTPDYLVGCTDPYERQFALGRSALDVPSTPEALEAAFQASGQYKTLMNDLAAYKKEQEEEEKDQEAFRAAVIADKRKGAAKKSPYTLGFAGQVKALTIRQFQMRLQDRFQIVSSYLLNLWVAFVAGIVYYNLPLTGAGGYTRVTLLFVAPLMMVFDSQGEIGLMMVGRGTLNKQTGYSMYRRGAYPIANMLADIPFSATRVFIYNVVIYFMTRLDRSAGGFWTFHLIIYLTFLVMQAFFRAFGLIFHDFDTAFRISVIFFLHVLQYVGLWVPLASMKRWLFWIYYINPLAYGWGALMGNEFMRVALKCEGDYVVPRNPPGSTKYPDIVGPNQACTLYGATPGADTVDGASFISAGYSLNVHDLWRRDFVVLIGWFLFYQIAQVLLIEYLNGSYGRADVAIFRKEDHETKVLNETPKERQETRETIHDVVAPVQKKTFPDRKAFTWENVNYIVPVPGGTRRILHDIHGYIKPGTLTALMGASGAGKTTALDVLAQRKNVGVVTGDMLVGGKPLDISFVRNTAYAEQMDVHEGTATVREAMRFSAYLRQPFHIPEAQKDADVEEIIELLELQPLADALVLSLGAEARKRLTIGVELASKPELLLFLDEPTSGLDGQSAWNILRFLRKLADHGQAILCTIHQPSSLLFESFDRLLLLQRGGETVYFGDIGADSSVIRDYFARYGAICPDDVNPAEYMLDAIGAGLTPRVGGRDWGELWRESPEFQETLYEIERIKVEATKLEFGESKNTSRFATPFWYQLGVVTKRSFVGLWRSPNYVYTRVFIHAVISLILSLSWLQLGNGVRDLQSRLFAICWVCIIPTIIQVQLVPLWIFNRRTFIRESHSRLYSPEVFAISQLLSEIPNSVVCAIVYWALMVYPIGFGRGSAGLNGTGFQLLAIIFTEFFGVTLAQLVGALAPSIQVGMLFNSAIAIPLFVTCGVIIPYPALQRWLRVWLYEMNPWVRITSSMLTTELHGLRITCKPEEFAVFNPPLGETCASWANDFVQHFGGYLDNPSESALCRYCPVAVGDEYYSTLNMNFDNRWRDVWLIFVFFVFNGILVVLASRFLRYARR</sequence>
<feature type="transmembrane region" description="Helical" evidence="10">
    <location>
        <begin position="612"/>
        <end position="636"/>
    </location>
</feature>
<organism evidence="12 13">
    <name type="scientific">Thelephora terrestris</name>
    <dbReference type="NCBI Taxonomy" id="56493"/>
    <lineage>
        <taxon>Eukaryota</taxon>
        <taxon>Fungi</taxon>
        <taxon>Dikarya</taxon>
        <taxon>Basidiomycota</taxon>
        <taxon>Agaricomycotina</taxon>
        <taxon>Agaricomycetes</taxon>
        <taxon>Thelephorales</taxon>
        <taxon>Thelephoraceae</taxon>
        <taxon>Thelephora</taxon>
    </lineage>
</organism>
<dbReference type="InterPro" id="IPR034001">
    <property type="entry name" value="ABCG_PDR_1"/>
</dbReference>
<feature type="transmembrane region" description="Helical" evidence="10">
    <location>
        <begin position="642"/>
        <end position="662"/>
    </location>
</feature>
<dbReference type="InterPro" id="IPR043926">
    <property type="entry name" value="ABCG_dom"/>
</dbReference>
<keyword evidence="3" id="KW-0813">Transport</keyword>
<keyword evidence="12" id="KW-0378">Hydrolase</keyword>
<keyword evidence="5" id="KW-0547">Nucleotide-binding</keyword>
<dbReference type="InterPro" id="IPR003439">
    <property type="entry name" value="ABC_transporter-like_ATP-bd"/>
</dbReference>
<comment type="similarity">
    <text evidence="2">Belongs to the ABC transporter superfamily. ABCG family. PDR (TC 3.A.1.205) subfamily.</text>
</comment>
<feature type="transmembrane region" description="Helical" evidence="10">
    <location>
        <begin position="758"/>
        <end position="776"/>
    </location>
</feature>
<feature type="transmembrane region" description="Helical" evidence="10">
    <location>
        <begin position="502"/>
        <end position="522"/>
    </location>
</feature>
<gene>
    <name evidence="12" type="ORF">BJ322DRAFT_1208638</name>
</gene>
<dbReference type="InterPro" id="IPR017871">
    <property type="entry name" value="ABC_transporter-like_CS"/>
</dbReference>
<keyword evidence="8 10" id="KW-0472">Membrane</keyword>
<dbReference type="GO" id="GO:0005524">
    <property type="term" value="F:ATP binding"/>
    <property type="evidence" value="ECO:0007669"/>
    <property type="project" value="UniProtKB-KW"/>
</dbReference>
<evidence type="ECO:0000256" key="2">
    <source>
        <dbReference type="ARBA" id="ARBA00006012"/>
    </source>
</evidence>
<feature type="transmembrane region" description="Helical" evidence="10">
    <location>
        <begin position="1310"/>
        <end position="1332"/>
    </location>
</feature>
<dbReference type="Pfam" id="PF14510">
    <property type="entry name" value="ABC_trans_N"/>
    <property type="match status" value="1"/>
</dbReference>
<dbReference type="SUPFAM" id="SSF52540">
    <property type="entry name" value="P-loop containing nucleoside triphosphate hydrolases"/>
    <property type="match status" value="2"/>
</dbReference>
<feature type="transmembrane region" description="Helical" evidence="10">
    <location>
        <begin position="577"/>
        <end position="600"/>
    </location>
</feature>
<keyword evidence="7 10" id="KW-1133">Transmembrane helix</keyword>
<dbReference type="SMART" id="SM00382">
    <property type="entry name" value="AAA"/>
    <property type="match status" value="2"/>
</dbReference>
<keyword evidence="4 10" id="KW-0812">Transmembrane</keyword>
<dbReference type="GO" id="GO:0016020">
    <property type="term" value="C:membrane"/>
    <property type="evidence" value="ECO:0007669"/>
    <property type="project" value="UniProtKB-SubCell"/>
</dbReference>
<evidence type="ECO:0000256" key="5">
    <source>
        <dbReference type="ARBA" id="ARBA00022741"/>
    </source>
</evidence>
<feature type="transmembrane region" description="Helical" evidence="10">
    <location>
        <begin position="534"/>
        <end position="557"/>
    </location>
</feature>
<dbReference type="FunFam" id="3.40.50.300:FF:000054">
    <property type="entry name" value="ABC multidrug transporter atrF"/>
    <property type="match status" value="1"/>
</dbReference>
<dbReference type="PROSITE" id="PS00211">
    <property type="entry name" value="ABC_TRANSPORTER_1"/>
    <property type="match status" value="1"/>
</dbReference>
<comment type="caution">
    <text evidence="12">The sequence shown here is derived from an EMBL/GenBank/DDBJ whole genome shotgun (WGS) entry which is preliminary data.</text>
</comment>
<protein>
    <submittedName>
        <fullName evidence="12">P-loop containing nucleoside triphosphate hydrolase protein</fullName>
    </submittedName>
</protein>
<evidence type="ECO:0000256" key="9">
    <source>
        <dbReference type="SAM" id="Coils"/>
    </source>
</evidence>
<dbReference type="InterPro" id="IPR027417">
    <property type="entry name" value="P-loop_NTPase"/>
</dbReference>
<evidence type="ECO:0000259" key="11">
    <source>
        <dbReference type="PROSITE" id="PS50893"/>
    </source>
</evidence>
<keyword evidence="13" id="KW-1185">Reference proteome</keyword>
<dbReference type="GO" id="GO:0016887">
    <property type="term" value="F:ATP hydrolysis activity"/>
    <property type="evidence" value="ECO:0007669"/>
    <property type="project" value="InterPro"/>
</dbReference>
<feature type="transmembrane region" description="Helical" evidence="10">
    <location>
        <begin position="1432"/>
        <end position="1453"/>
    </location>
</feature>
<dbReference type="InterPro" id="IPR013525">
    <property type="entry name" value="ABC2_TM"/>
</dbReference>
<dbReference type="InterPro" id="IPR010929">
    <property type="entry name" value="PDR_CDR_ABC"/>
</dbReference>
<dbReference type="Gene3D" id="3.40.50.300">
    <property type="entry name" value="P-loop containing nucleotide triphosphate hydrolases"/>
    <property type="match status" value="2"/>
</dbReference>
<feature type="domain" description="ABC transporter" evidence="11">
    <location>
        <begin position="833"/>
        <end position="1071"/>
    </location>
</feature>
<feature type="transmembrane region" description="Helical" evidence="10">
    <location>
        <begin position="1241"/>
        <end position="1261"/>
    </location>
</feature>
<evidence type="ECO:0000313" key="12">
    <source>
        <dbReference type="EMBL" id="KAF9789532.1"/>
    </source>
</evidence>
<dbReference type="Pfam" id="PF01061">
    <property type="entry name" value="ABC2_membrane"/>
    <property type="match status" value="2"/>
</dbReference>
<evidence type="ECO:0000256" key="7">
    <source>
        <dbReference type="ARBA" id="ARBA00022989"/>
    </source>
</evidence>
<proteinExistence type="inferred from homology"/>
<accession>A0A9P6HKR4</accession>
<comment type="subcellular location">
    <subcellularLocation>
        <location evidence="1">Membrane</location>
        <topology evidence="1">Multi-pass membrane protein</topology>
    </subcellularLocation>
</comment>
<evidence type="ECO:0000256" key="6">
    <source>
        <dbReference type="ARBA" id="ARBA00022840"/>
    </source>
</evidence>
<feature type="domain" description="ABC transporter" evidence="11">
    <location>
        <begin position="129"/>
        <end position="388"/>
    </location>
</feature>
<dbReference type="PROSITE" id="PS50893">
    <property type="entry name" value="ABC_TRANSPORTER_2"/>
    <property type="match status" value="2"/>
</dbReference>
<evidence type="ECO:0000256" key="4">
    <source>
        <dbReference type="ARBA" id="ARBA00022692"/>
    </source>
</evidence>
<evidence type="ECO:0000313" key="13">
    <source>
        <dbReference type="Proteomes" id="UP000736335"/>
    </source>
</evidence>
<dbReference type="Pfam" id="PF19055">
    <property type="entry name" value="ABC2_membrane_7"/>
    <property type="match status" value="1"/>
</dbReference>
<evidence type="ECO:0000256" key="1">
    <source>
        <dbReference type="ARBA" id="ARBA00004141"/>
    </source>
</evidence>
<keyword evidence="6" id="KW-0067">ATP-binding</keyword>
<feature type="transmembrane region" description="Helical" evidence="10">
    <location>
        <begin position="669"/>
        <end position="686"/>
    </location>
</feature>
<feature type="transmembrane region" description="Helical" evidence="10">
    <location>
        <begin position="1281"/>
        <end position="1303"/>
    </location>
</feature>
<evidence type="ECO:0000256" key="8">
    <source>
        <dbReference type="ARBA" id="ARBA00023136"/>
    </source>
</evidence>
<evidence type="ECO:0000256" key="10">
    <source>
        <dbReference type="SAM" id="Phobius"/>
    </source>
</evidence>
<feature type="transmembrane region" description="Helical" evidence="10">
    <location>
        <begin position="1197"/>
        <end position="1220"/>
    </location>
</feature>
<reference evidence="12" key="1">
    <citation type="journal article" date="2020" name="Nat. Commun.">
        <title>Large-scale genome sequencing of mycorrhizal fungi provides insights into the early evolution of symbiotic traits.</title>
        <authorList>
            <person name="Miyauchi S."/>
            <person name="Kiss E."/>
            <person name="Kuo A."/>
            <person name="Drula E."/>
            <person name="Kohler A."/>
            <person name="Sanchez-Garcia M."/>
            <person name="Morin E."/>
            <person name="Andreopoulos B."/>
            <person name="Barry K.W."/>
            <person name="Bonito G."/>
            <person name="Buee M."/>
            <person name="Carver A."/>
            <person name="Chen C."/>
            <person name="Cichocki N."/>
            <person name="Clum A."/>
            <person name="Culley D."/>
            <person name="Crous P.W."/>
            <person name="Fauchery L."/>
            <person name="Girlanda M."/>
            <person name="Hayes R.D."/>
            <person name="Keri Z."/>
            <person name="LaButti K."/>
            <person name="Lipzen A."/>
            <person name="Lombard V."/>
            <person name="Magnuson J."/>
            <person name="Maillard F."/>
            <person name="Murat C."/>
            <person name="Nolan M."/>
            <person name="Ohm R.A."/>
            <person name="Pangilinan J."/>
            <person name="Pereira M.F."/>
            <person name="Perotto S."/>
            <person name="Peter M."/>
            <person name="Pfister S."/>
            <person name="Riley R."/>
            <person name="Sitrit Y."/>
            <person name="Stielow J.B."/>
            <person name="Szollosi G."/>
            <person name="Zifcakova L."/>
            <person name="Stursova M."/>
            <person name="Spatafora J.W."/>
            <person name="Tedersoo L."/>
            <person name="Vaario L.M."/>
            <person name="Yamada A."/>
            <person name="Yan M."/>
            <person name="Wang P."/>
            <person name="Xu J."/>
            <person name="Bruns T."/>
            <person name="Baldrian P."/>
            <person name="Vilgalys R."/>
            <person name="Dunand C."/>
            <person name="Henrissat B."/>
            <person name="Grigoriev I.V."/>
            <person name="Hibbett D."/>
            <person name="Nagy L.G."/>
            <person name="Martin F.M."/>
        </authorList>
    </citation>
    <scope>NUCLEOTIDE SEQUENCE</scope>
    <source>
        <strain evidence="12">UH-Tt-Lm1</strain>
    </source>
</reference>
<dbReference type="Proteomes" id="UP000736335">
    <property type="component" value="Unassembled WGS sequence"/>
</dbReference>
<dbReference type="CDD" id="cd03232">
    <property type="entry name" value="ABCG_PDR_domain2"/>
    <property type="match status" value="1"/>
</dbReference>
<dbReference type="EMBL" id="WIUZ02000003">
    <property type="protein sequence ID" value="KAF9789532.1"/>
    <property type="molecule type" value="Genomic_DNA"/>
</dbReference>
<dbReference type="OrthoDB" id="245989at2759"/>
<dbReference type="InterPro" id="IPR034003">
    <property type="entry name" value="ABCG_PDR_2"/>
</dbReference>
<dbReference type="CDD" id="cd03233">
    <property type="entry name" value="ABCG_PDR_domain1"/>
    <property type="match status" value="1"/>
</dbReference>
<dbReference type="InterPro" id="IPR029481">
    <property type="entry name" value="ABC_trans_N"/>
</dbReference>
<keyword evidence="9" id="KW-0175">Coiled coil</keyword>
<dbReference type="Pfam" id="PF06422">
    <property type="entry name" value="PDR_CDR"/>
    <property type="match status" value="1"/>
</dbReference>
<feature type="coiled-coil region" evidence="9">
    <location>
        <begin position="433"/>
        <end position="460"/>
    </location>
</feature>
<reference evidence="12" key="2">
    <citation type="submission" date="2020-11" db="EMBL/GenBank/DDBJ databases">
        <authorList>
            <consortium name="DOE Joint Genome Institute"/>
            <person name="Kuo A."/>
            <person name="Miyauchi S."/>
            <person name="Kiss E."/>
            <person name="Drula E."/>
            <person name="Kohler A."/>
            <person name="Sanchez-Garcia M."/>
            <person name="Andreopoulos B."/>
            <person name="Barry K.W."/>
            <person name="Bonito G."/>
            <person name="Buee M."/>
            <person name="Carver A."/>
            <person name="Chen C."/>
            <person name="Cichocki N."/>
            <person name="Clum A."/>
            <person name="Culley D."/>
            <person name="Crous P.W."/>
            <person name="Fauchery L."/>
            <person name="Girlanda M."/>
            <person name="Hayes R."/>
            <person name="Keri Z."/>
            <person name="Labutti K."/>
            <person name="Lipzen A."/>
            <person name="Lombard V."/>
            <person name="Magnuson J."/>
            <person name="Maillard F."/>
            <person name="Morin E."/>
            <person name="Murat C."/>
            <person name="Nolan M."/>
            <person name="Ohm R."/>
            <person name="Pangilinan J."/>
            <person name="Pereira M."/>
            <person name="Perotto S."/>
            <person name="Peter M."/>
            <person name="Riley R."/>
            <person name="Sitrit Y."/>
            <person name="Stielow B."/>
            <person name="Szollosi G."/>
            <person name="Zifcakova L."/>
            <person name="Stursova M."/>
            <person name="Spatafora J.W."/>
            <person name="Tedersoo L."/>
            <person name="Vaario L.-M."/>
            <person name="Yamada A."/>
            <person name="Yan M."/>
            <person name="Wang P."/>
            <person name="Xu J."/>
            <person name="Bruns T."/>
            <person name="Baldrian P."/>
            <person name="Vilgalys R."/>
            <person name="Henrissat B."/>
            <person name="Grigoriev I.V."/>
            <person name="Hibbett D."/>
            <person name="Nagy L.G."/>
            <person name="Martin F.M."/>
        </authorList>
    </citation>
    <scope>NUCLEOTIDE SEQUENCE</scope>
    <source>
        <strain evidence="12">UH-Tt-Lm1</strain>
    </source>
</reference>
<dbReference type="InterPro" id="IPR003593">
    <property type="entry name" value="AAA+_ATPase"/>
</dbReference>